<evidence type="ECO:0000259" key="20">
    <source>
        <dbReference type="Pfam" id="PF03919"/>
    </source>
</evidence>
<dbReference type="Pfam" id="PF03919">
    <property type="entry name" value="mRNA_cap_C"/>
    <property type="match status" value="1"/>
</dbReference>
<proteinExistence type="inferred from homology"/>
<evidence type="ECO:0000256" key="4">
    <source>
        <dbReference type="ARBA" id="ARBA00019171"/>
    </source>
</evidence>
<dbReference type="InterPro" id="IPR051029">
    <property type="entry name" value="mRNA_Capping_Enz/RNA_Phosphat"/>
</dbReference>
<feature type="region of interest" description="Disordered" evidence="18">
    <location>
        <begin position="266"/>
        <end position="291"/>
    </location>
</feature>
<dbReference type="GO" id="GO:0005525">
    <property type="term" value="F:GTP binding"/>
    <property type="evidence" value="ECO:0007669"/>
    <property type="project" value="UniProtKB-KW"/>
</dbReference>
<dbReference type="InterPro" id="IPR012340">
    <property type="entry name" value="NA-bd_OB-fold"/>
</dbReference>
<evidence type="ECO:0000256" key="10">
    <source>
        <dbReference type="ARBA" id="ARBA00023134"/>
    </source>
</evidence>
<evidence type="ECO:0000256" key="11">
    <source>
        <dbReference type="ARBA" id="ARBA00023242"/>
    </source>
</evidence>
<keyword evidence="22" id="KW-1185">Reference proteome</keyword>
<dbReference type="InterPro" id="IPR017075">
    <property type="entry name" value="mRNA_cap_enzyme_alpha"/>
</dbReference>
<evidence type="ECO:0000256" key="18">
    <source>
        <dbReference type="SAM" id="MobiDB-lite"/>
    </source>
</evidence>
<dbReference type="InterPro" id="IPR013846">
    <property type="entry name" value="mRNA_cap_enzyme_C"/>
</dbReference>
<evidence type="ECO:0000259" key="19">
    <source>
        <dbReference type="Pfam" id="PF01331"/>
    </source>
</evidence>
<gene>
    <name evidence="21" type="ORF">EX30DRAFT_314415</name>
</gene>
<dbReference type="Gene3D" id="2.40.50.140">
    <property type="entry name" value="Nucleic acid-binding proteins"/>
    <property type="match status" value="1"/>
</dbReference>
<dbReference type="SUPFAM" id="SSF56091">
    <property type="entry name" value="DNA ligase/mRNA capping enzyme, catalytic domain"/>
    <property type="match status" value="1"/>
</dbReference>
<dbReference type="InParanoid" id="A0A4S2N7P6"/>
<dbReference type="SUPFAM" id="SSF50249">
    <property type="entry name" value="Nucleic acid-binding proteins"/>
    <property type="match status" value="1"/>
</dbReference>
<dbReference type="InterPro" id="IPR001339">
    <property type="entry name" value="mRNA_cap_enzyme_adenylation"/>
</dbReference>
<evidence type="ECO:0000256" key="15">
    <source>
        <dbReference type="ARBA" id="ARBA00047082"/>
    </source>
</evidence>
<dbReference type="GO" id="GO:0031533">
    <property type="term" value="C:mRNA capping enzyme complex"/>
    <property type="evidence" value="ECO:0007669"/>
    <property type="project" value="InterPro"/>
</dbReference>
<keyword evidence="7 16" id="KW-0548">Nucleotidyltransferase</keyword>
<dbReference type="PIRSF" id="PIRSF036959">
    <property type="entry name" value="mRNA_cap_alpha"/>
    <property type="match status" value="1"/>
</dbReference>
<evidence type="ECO:0000256" key="17">
    <source>
        <dbReference type="PIRSR" id="PIRSR036959-1"/>
    </source>
</evidence>
<keyword evidence="8 16" id="KW-0547">Nucleotide-binding</keyword>
<sequence length="413" mass="47578">MPQSVVARPHQDSSVPDMPGIKAEGELARTLRIEVAQLLGRQQLGFPGAQPVSFCRSHIETLKQQDYYLCEKSDGIRCLMYFTSDGDQEIHYLIDRKNEYYYVPNLHFPLPNDENFQKFHVATLIDGELVLDKVPGTSRRVLKYLVFDCLIIDGRNVMERTLDKRLAYVREFVYTPYQALCKKFPQEVDYFPFILEFKHMEFSYAMEKVFREILPNLKHGSDGLIFTCRTSPYKHGTDPNILKWKPASENSVDFRLTLKFPLVPVERTPSPSSTSSSSSPPSSPSSSSSNVSLVPDYHALPVFKLSVYMGNDTQPDGSNYKEWGEMYVTDAEWEEFKALGQPLEEAIVECSLDAQKRWRFMRFRTDKTDGNHISTVRSVMDSIRDGVEKDELVRSWKEIREAWKRRNAPNGHA</sequence>
<evidence type="ECO:0000313" key="22">
    <source>
        <dbReference type="Proteomes" id="UP000298138"/>
    </source>
</evidence>
<name>A0A4S2N7P6_9PEZI</name>
<keyword evidence="9 16" id="KW-0506">mRNA capping</keyword>
<organism evidence="21 22">
    <name type="scientific">Ascodesmis nigricans</name>
    <dbReference type="NCBI Taxonomy" id="341454"/>
    <lineage>
        <taxon>Eukaryota</taxon>
        <taxon>Fungi</taxon>
        <taxon>Dikarya</taxon>
        <taxon>Ascomycota</taxon>
        <taxon>Pezizomycotina</taxon>
        <taxon>Pezizomycetes</taxon>
        <taxon>Pezizales</taxon>
        <taxon>Ascodesmidaceae</taxon>
        <taxon>Ascodesmis</taxon>
    </lineage>
</organism>
<dbReference type="PANTHER" id="PTHR10367">
    <property type="entry name" value="MRNA-CAPPING ENZYME"/>
    <property type="match status" value="1"/>
</dbReference>
<dbReference type="PANTHER" id="PTHR10367:SF17">
    <property type="entry name" value="MRNA-CAPPING ENZYME"/>
    <property type="match status" value="1"/>
</dbReference>
<evidence type="ECO:0000256" key="9">
    <source>
        <dbReference type="ARBA" id="ARBA00023042"/>
    </source>
</evidence>
<comment type="similarity">
    <text evidence="2 16">Belongs to the eukaryotic GTase family.</text>
</comment>
<dbReference type="Pfam" id="PF01331">
    <property type="entry name" value="mRNA_cap_enzyme"/>
    <property type="match status" value="1"/>
</dbReference>
<comment type="function">
    <text evidence="16">Second step of mRNA capping. Transfer of the GMP moiety of GTP to the 5'-end of RNA via an enzyme-GMP covalent reaction intermediate.</text>
</comment>
<evidence type="ECO:0000256" key="16">
    <source>
        <dbReference type="PIRNR" id="PIRNR036959"/>
    </source>
</evidence>
<evidence type="ECO:0000256" key="13">
    <source>
        <dbReference type="ARBA" id="ARBA00030702"/>
    </source>
</evidence>
<reference evidence="21 22" key="1">
    <citation type="submission" date="2019-04" db="EMBL/GenBank/DDBJ databases">
        <title>Comparative genomics and transcriptomics to analyze fruiting body development in filamentous ascomycetes.</title>
        <authorList>
            <consortium name="DOE Joint Genome Institute"/>
            <person name="Lutkenhaus R."/>
            <person name="Traeger S."/>
            <person name="Breuer J."/>
            <person name="Kuo A."/>
            <person name="Lipzen A."/>
            <person name="Pangilinan J."/>
            <person name="Dilworth D."/>
            <person name="Sandor L."/>
            <person name="Poggeler S."/>
            <person name="Barry K."/>
            <person name="Grigoriev I.V."/>
            <person name="Nowrousian M."/>
        </authorList>
    </citation>
    <scope>NUCLEOTIDE SEQUENCE [LARGE SCALE GENOMIC DNA]</scope>
    <source>
        <strain evidence="21 22">CBS 389.68</strain>
    </source>
</reference>
<evidence type="ECO:0000256" key="12">
    <source>
        <dbReference type="ARBA" id="ARBA00029909"/>
    </source>
</evidence>
<keyword evidence="10 16" id="KW-0342">GTP-binding</keyword>
<evidence type="ECO:0000313" key="21">
    <source>
        <dbReference type="EMBL" id="TGZ85389.1"/>
    </source>
</evidence>
<evidence type="ECO:0000256" key="5">
    <source>
        <dbReference type="ARBA" id="ARBA00022664"/>
    </source>
</evidence>
<keyword evidence="6 16" id="KW-0808">Transferase</keyword>
<dbReference type="GO" id="GO:0004484">
    <property type="term" value="F:mRNA guanylyltransferase activity"/>
    <property type="evidence" value="ECO:0007669"/>
    <property type="project" value="UniProtKB-EC"/>
</dbReference>
<comment type="subcellular location">
    <subcellularLocation>
        <location evidence="1 16">Nucleus</location>
    </subcellularLocation>
</comment>
<feature type="region of interest" description="Disordered" evidence="18">
    <location>
        <begin position="1"/>
        <end position="20"/>
    </location>
</feature>
<feature type="compositionally biased region" description="Low complexity" evidence="18">
    <location>
        <begin position="268"/>
        <end position="289"/>
    </location>
</feature>
<dbReference type="FunCoup" id="A0A4S2N7P6">
    <property type="interactions" value="420"/>
</dbReference>
<comment type="subunit">
    <text evidence="15">Heterodimer. The mRNA-capping enzyme is composed of two separate chains alpha and beta, respectively a mRNA guanylyltransferase and an mRNA 5'-triphosphate monophosphatase.</text>
</comment>
<dbReference type="EMBL" id="ML220112">
    <property type="protein sequence ID" value="TGZ85389.1"/>
    <property type="molecule type" value="Genomic_DNA"/>
</dbReference>
<dbReference type="STRING" id="341454.A0A4S2N7P6"/>
<evidence type="ECO:0000256" key="6">
    <source>
        <dbReference type="ARBA" id="ARBA00022679"/>
    </source>
</evidence>
<evidence type="ECO:0000256" key="2">
    <source>
        <dbReference type="ARBA" id="ARBA00010237"/>
    </source>
</evidence>
<dbReference type="GO" id="GO:0006370">
    <property type="term" value="P:7-methylguanosine mRNA capping"/>
    <property type="evidence" value="ECO:0007669"/>
    <property type="project" value="UniProtKB-KW"/>
</dbReference>
<evidence type="ECO:0000256" key="1">
    <source>
        <dbReference type="ARBA" id="ARBA00004123"/>
    </source>
</evidence>
<dbReference type="GO" id="GO:0005524">
    <property type="term" value="F:ATP binding"/>
    <property type="evidence" value="ECO:0007669"/>
    <property type="project" value="InterPro"/>
</dbReference>
<accession>A0A4S2N7P6</accession>
<comment type="catalytic activity">
    <reaction evidence="14">
        <text>a 5'-end diphospho-ribonucleoside in mRNA + GTP + H(+) = a 5'-end (5'-triphosphoguanosine)-ribonucleoside in mRNA + diphosphate</text>
        <dbReference type="Rhea" id="RHEA:67012"/>
        <dbReference type="Rhea" id="RHEA-COMP:17165"/>
        <dbReference type="Rhea" id="RHEA-COMP:17166"/>
        <dbReference type="ChEBI" id="CHEBI:15378"/>
        <dbReference type="ChEBI" id="CHEBI:33019"/>
        <dbReference type="ChEBI" id="CHEBI:37565"/>
        <dbReference type="ChEBI" id="CHEBI:167616"/>
        <dbReference type="ChEBI" id="CHEBI:167617"/>
        <dbReference type="EC" id="2.7.7.50"/>
    </reaction>
    <physiologicalReaction direction="left-to-right" evidence="14">
        <dbReference type="Rhea" id="RHEA:67013"/>
    </physiologicalReaction>
</comment>
<keyword evidence="11 16" id="KW-0539">Nucleus</keyword>
<protein>
    <recommendedName>
        <fullName evidence="4 16">mRNA-capping enzyme subunit alpha</fullName>
        <ecNumber evidence="3 16">2.7.7.50</ecNumber>
    </recommendedName>
    <alternativeName>
        <fullName evidence="12 16">GTP--RNA guanylyltransferase</fullName>
    </alternativeName>
    <alternativeName>
        <fullName evidence="13 16">mRNA guanylyltransferase</fullName>
    </alternativeName>
</protein>
<evidence type="ECO:0000256" key="8">
    <source>
        <dbReference type="ARBA" id="ARBA00022741"/>
    </source>
</evidence>
<dbReference type="CDD" id="cd07895">
    <property type="entry name" value="Adenylation_mRNA_capping"/>
    <property type="match status" value="1"/>
</dbReference>
<feature type="active site" description="N6-GMP-lysine intermediate" evidence="17">
    <location>
        <position position="72"/>
    </location>
</feature>
<dbReference type="FunFam" id="3.30.470.30:FF:000011">
    <property type="entry name" value="mRNA-capping enzyme subunit alpha"/>
    <property type="match status" value="1"/>
</dbReference>
<dbReference type="Gene3D" id="3.30.470.30">
    <property type="entry name" value="DNA ligase/mRNA capping enzyme"/>
    <property type="match status" value="1"/>
</dbReference>
<dbReference type="OrthoDB" id="200924at2759"/>
<evidence type="ECO:0000256" key="14">
    <source>
        <dbReference type="ARBA" id="ARBA00044624"/>
    </source>
</evidence>
<feature type="domain" description="mRNA capping enzyme adenylation" evidence="19">
    <location>
        <begin position="50"/>
        <end position="245"/>
    </location>
</feature>
<evidence type="ECO:0000256" key="3">
    <source>
        <dbReference type="ARBA" id="ARBA00012475"/>
    </source>
</evidence>
<dbReference type="AlphaFoldDB" id="A0A4S2N7P6"/>
<feature type="domain" description="mRNA capping enzyme C-terminal" evidence="20">
    <location>
        <begin position="249"/>
        <end position="393"/>
    </location>
</feature>
<dbReference type="Proteomes" id="UP000298138">
    <property type="component" value="Unassembled WGS sequence"/>
</dbReference>
<keyword evidence="5 16" id="KW-0507">mRNA processing</keyword>
<evidence type="ECO:0000256" key="7">
    <source>
        <dbReference type="ARBA" id="ARBA00022695"/>
    </source>
</evidence>
<dbReference type="EC" id="2.7.7.50" evidence="3 16"/>